<protein>
    <submittedName>
        <fullName evidence="2">Sortase</fullName>
    </submittedName>
</protein>
<evidence type="ECO:0000256" key="1">
    <source>
        <dbReference type="ARBA" id="ARBA00022801"/>
    </source>
</evidence>
<dbReference type="EMBL" id="WMEZ01000006">
    <property type="protein sequence ID" value="MYL50848.1"/>
    <property type="molecule type" value="Genomic_DNA"/>
</dbReference>
<dbReference type="Pfam" id="PF04203">
    <property type="entry name" value="Sortase"/>
    <property type="match status" value="1"/>
</dbReference>
<evidence type="ECO:0000313" key="3">
    <source>
        <dbReference type="Proteomes" id="UP000447393"/>
    </source>
</evidence>
<dbReference type="Gene3D" id="2.40.260.10">
    <property type="entry name" value="Sortase"/>
    <property type="match status" value="1"/>
</dbReference>
<accession>A0A845EI48</accession>
<sequence>MAFVAHRGYREGKLFKSLDEVQKGSNIVLMSPSDSYEYEVRKNSLLLPMI</sequence>
<keyword evidence="1" id="KW-0378">Hydrolase</keyword>
<comment type="caution">
    <text evidence="2">The sequence shown here is derived from an EMBL/GenBank/DDBJ whole genome shotgun (WGS) entry which is preliminary data.</text>
</comment>
<evidence type="ECO:0000313" key="2">
    <source>
        <dbReference type="EMBL" id="MYL50848.1"/>
    </source>
</evidence>
<gene>
    <name evidence="2" type="ORF">GLV98_15240</name>
</gene>
<dbReference type="InterPro" id="IPR005754">
    <property type="entry name" value="Sortase"/>
</dbReference>
<dbReference type="SUPFAM" id="SSF63817">
    <property type="entry name" value="Sortase"/>
    <property type="match status" value="1"/>
</dbReference>
<name>A0A845EI48_9BACI</name>
<dbReference type="GO" id="GO:0016787">
    <property type="term" value="F:hydrolase activity"/>
    <property type="evidence" value="ECO:0007669"/>
    <property type="project" value="UniProtKB-KW"/>
</dbReference>
<dbReference type="InterPro" id="IPR023365">
    <property type="entry name" value="Sortase_dom-sf"/>
</dbReference>
<reference evidence="2 3" key="1">
    <citation type="submission" date="2019-11" db="EMBL/GenBank/DDBJ databases">
        <title>Genome sequences of 17 halophilic strains isolated from different environments.</title>
        <authorList>
            <person name="Furrow R.E."/>
        </authorList>
    </citation>
    <scope>NUCLEOTIDE SEQUENCE [LARGE SCALE GENOMIC DNA]</scope>
    <source>
        <strain evidence="2 3">22505_10_Sand</strain>
    </source>
</reference>
<dbReference type="AlphaFoldDB" id="A0A845EI48"/>
<organism evidence="2 3">
    <name type="scientific">Halobacillus litoralis</name>
    <dbReference type="NCBI Taxonomy" id="45668"/>
    <lineage>
        <taxon>Bacteria</taxon>
        <taxon>Bacillati</taxon>
        <taxon>Bacillota</taxon>
        <taxon>Bacilli</taxon>
        <taxon>Bacillales</taxon>
        <taxon>Bacillaceae</taxon>
        <taxon>Halobacillus</taxon>
    </lineage>
</organism>
<dbReference type="Proteomes" id="UP000447393">
    <property type="component" value="Unassembled WGS sequence"/>
</dbReference>
<proteinExistence type="predicted"/>